<keyword evidence="2" id="KW-0472">Membrane</keyword>
<dbReference type="InterPro" id="IPR036397">
    <property type="entry name" value="RNaseH_sf"/>
</dbReference>
<keyword evidence="4" id="KW-1185">Reference proteome</keyword>
<feature type="region of interest" description="Disordered" evidence="1">
    <location>
        <begin position="435"/>
        <end position="470"/>
    </location>
</feature>
<dbReference type="Pfam" id="PF00078">
    <property type="entry name" value="RVT_1"/>
    <property type="match status" value="1"/>
</dbReference>
<dbReference type="CDD" id="cd06222">
    <property type="entry name" value="RNase_H_like"/>
    <property type="match status" value="1"/>
</dbReference>
<dbReference type="InterPro" id="IPR044730">
    <property type="entry name" value="RNase_H-like_dom_plant"/>
</dbReference>
<dbReference type="GeneID" id="140010717"/>
<gene>
    <name evidence="5" type="primary">LOC140010717</name>
</gene>
<sequence>MAVKLDMSKAYDRVEWKFVGRLMMKMGFCPIFVKWIMIYLSTVSYSFNLNGQKVGYIQLSRGIRQGDPLSPYLFIICAEGLSCLIHKAVTERELTGIKVCRDSPTISHLFFTDDLLLCCKASKQEALKIKSILESYGKASGQMVNFDKSAIFYSKNTTEQRKKEVSEGLDNMKEARNGTYLGLPMAIGRSKTQVFGFVKSKINNKLQGWKQKLLSQGDKEVLIKSVIMAANLYQGKVINTKLEDCQLEWVSELIEEGKWNTDHLQKWFCNKDVELIKGIPTSIGRRQDKLIWCFSKSGTYTVKTGYAIARQSEAKQCRQGGQDAETSREIRKHSVWKKLWHMKVKAKLKHFMWKCLQNCLPTNEIMFKRLGKKEGRCGCYGEEVETIEHLLFFCENAAEVWKMAPVRNKRIFDSAKQEPHNIAQKAQEEWLEFEQARESEQESNTSQNMSGQQARREQLREDMGKGTASKEESLAVRNALLMAKQAGWTKIMVHSDYKSVVEQINSCNEYDYSIANILEDVKDLRIGFDRCSFVFIPRTENEISHALAHFAVKLVHNVEWEHDFPIWLIELGKKEMRVVSPFCN</sequence>
<protein>
    <recommendedName>
        <fullName evidence="3">Reverse transcriptase domain-containing protein</fullName>
    </recommendedName>
</protein>
<proteinExistence type="predicted"/>
<dbReference type="SUPFAM" id="SSF56672">
    <property type="entry name" value="DNA/RNA polymerases"/>
    <property type="match status" value="1"/>
</dbReference>
<keyword evidence="2" id="KW-1133">Transmembrane helix</keyword>
<feature type="transmembrane region" description="Helical" evidence="2">
    <location>
        <begin position="27"/>
        <end position="47"/>
    </location>
</feature>
<feature type="domain" description="Reverse transcriptase" evidence="3">
    <location>
        <begin position="1"/>
        <end position="185"/>
    </location>
</feature>
<dbReference type="RefSeq" id="XP_071914141.1">
    <property type="nucleotide sequence ID" value="XM_072058040.1"/>
</dbReference>
<feature type="compositionally biased region" description="Polar residues" evidence="1">
    <location>
        <begin position="442"/>
        <end position="453"/>
    </location>
</feature>
<evidence type="ECO:0000256" key="2">
    <source>
        <dbReference type="SAM" id="Phobius"/>
    </source>
</evidence>
<feature type="compositionally biased region" description="Basic and acidic residues" evidence="1">
    <location>
        <begin position="454"/>
        <end position="470"/>
    </location>
</feature>
<dbReference type="Gene3D" id="3.30.420.10">
    <property type="entry name" value="Ribonuclease H-like superfamily/Ribonuclease H"/>
    <property type="match status" value="1"/>
</dbReference>
<dbReference type="PANTHER" id="PTHR33116">
    <property type="entry name" value="REVERSE TRANSCRIPTASE ZINC-BINDING DOMAIN-CONTAINING PROTEIN-RELATED-RELATED"/>
    <property type="match status" value="1"/>
</dbReference>
<evidence type="ECO:0000259" key="3">
    <source>
        <dbReference type="PROSITE" id="PS50878"/>
    </source>
</evidence>
<dbReference type="InterPro" id="IPR012337">
    <property type="entry name" value="RNaseH-like_sf"/>
</dbReference>
<dbReference type="Pfam" id="PF13966">
    <property type="entry name" value="zf-RVT"/>
    <property type="match status" value="1"/>
</dbReference>
<dbReference type="Pfam" id="PF13456">
    <property type="entry name" value="RVT_3"/>
    <property type="match status" value="1"/>
</dbReference>
<dbReference type="InterPro" id="IPR043502">
    <property type="entry name" value="DNA/RNA_pol_sf"/>
</dbReference>
<evidence type="ECO:0000313" key="5">
    <source>
        <dbReference type="RefSeq" id="XP_071914141.1"/>
    </source>
</evidence>
<dbReference type="PROSITE" id="PS50878">
    <property type="entry name" value="RT_POL"/>
    <property type="match status" value="1"/>
</dbReference>
<reference evidence="5" key="1">
    <citation type="submission" date="2025-08" db="UniProtKB">
        <authorList>
            <consortium name="RefSeq"/>
        </authorList>
    </citation>
    <scope>IDENTIFICATION</scope>
    <source>
        <tissue evidence="5">Leaves</tissue>
    </source>
</reference>
<evidence type="ECO:0000313" key="4">
    <source>
        <dbReference type="Proteomes" id="UP001652660"/>
    </source>
</evidence>
<dbReference type="Proteomes" id="UP001652660">
    <property type="component" value="Chromosome 7c"/>
</dbReference>
<name>A0ABM4V3M8_COFAR</name>
<dbReference type="InterPro" id="IPR000477">
    <property type="entry name" value="RT_dom"/>
</dbReference>
<dbReference type="InterPro" id="IPR026960">
    <property type="entry name" value="RVT-Znf"/>
</dbReference>
<dbReference type="PANTHER" id="PTHR33116:SF86">
    <property type="entry name" value="REVERSE TRANSCRIPTASE DOMAIN-CONTAINING PROTEIN"/>
    <property type="match status" value="1"/>
</dbReference>
<dbReference type="SUPFAM" id="SSF53098">
    <property type="entry name" value="Ribonuclease H-like"/>
    <property type="match status" value="1"/>
</dbReference>
<evidence type="ECO:0000256" key="1">
    <source>
        <dbReference type="SAM" id="MobiDB-lite"/>
    </source>
</evidence>
<dbReference type="InterPro" id="IPR002156">
    <property type="entry name" value="RNaseH_domain"/>
</dbReference>
<accession>A0ABM4V3M8</accession>
<keyword evidence="2" id="KW-0812">Transmembrane</keyword>
<organism evidence="4 5">
    <name type="scientific">Coffea arabica</name>
    <name type="common">Arabian coffee</name>
    <dbReference type="NCBI Taxonomy" id="13443"/>
    <lineage>
        <taxon>Eukaryota</taxon>
        <taxon>Viridiplantae</taxon>
        <taxon>Streptophyta</taxon>
        <taxon>Embryophyta</taxon>
        <taxon>Tracheophyta</taxon>
        <taxon>Spermatophyta</taxon>
        <taxon>Magnoliopsida</taxon>
        <taxon>eudicotyledons</taxon>
        <taxon>Gunneridae</taxon>
        <taxon>Pentapetalae</taxon>
        <taxon>asterids</taxon>
        <taxon>lamiids</taxon>
        <taxon>Gentianales</taxon>
        <taxon>Rubiaceae</taxon>
        <taxon>Ixoroideae</taxon>
        <taxon>Gardenieae complex</taxon>
        <taxon>Bertiereae - Coffeeae clade</taxon>
        <taxon>Coffeeae</taxon>
        <taxon>Coffea</taxon>
    </lineage>
</organism>